<organism evidence="4 5">
    <name type="scientific">Paenalcaligenes hermetiae</name>
    <dbReference type="NCBI Taxonomy" id="1157987"/>
    <lineage>
        <taxon>Bacteria</taxon>
        <taxon>Pseudomonadati</taxon>
        <taxon>Pseudomonadota</taxon>
        <taxon>Betaproteobacteria</taxon>
        <taxon>Burkholderiales</taxon>
        <taxon>Alcaligenaceae</taxon>
        <taxon>Paenalcaligenes</taxon>
    </lineage>
</organism>
<keyword evidence="5" id="KW-1185">Reference proteome</keyword>
<name>A0ABP9M5I5_9BURK</name>
<evidence type="ECO:0000256" key="1">
    <source>
        <dbReference type="ARBA" id="ARBA00008898"/>
    </source>
</evidence>
<dbReference type="Proteomes" id="UP001500227">
    <property type="component" value="Unassembled WGS sequence"/>
</dbReference>
<keyword evidence="2" id="KW-0560">Oxidoreductase</keyword>
<dbReference type="EMBL" id="BAABKD010000009">
    <property type="protein sequence ID" value="GAA5089603.1"/>
    <property type="molecule type" value="Genomic_DNA"/>
</dbReference>
<protein>
    <submittedName>
        <fullName evidence="4">Flavin reductase family protein</fullName>
    </submittedName>
</protein>
<dbReference type="PANTHER" id="PTHR30466:SF11">
    <property type="entry name" value="FLAVIN-DEPENDENT MONOOXYGENASE, REDUCTASE SUBUNIT HSAB"/>
    <property type="match status" value="1"/>
</dbReference>
<dbReference type="InterPro" id="IPR050268">
    <property type="entry name" value="NADH-dep_flavin_reductase"/>
</dbReference>
<comment type="similarity">
    <text evidence="1">Belongs to the non-flavoprotein flavin reductase family.</text>
</comment>
<dbReference type="Gene3D" id="2.30.110.10">
    <property type="entry name" value="Electron Transport, Fmn-binding Protein, Chain A"/>
    <property type="match status" value="1"/>
</dbReference>
<feature type="domain" description="Flavin reductase like" evidence="3">
    <location>
        <begin position="21"/>
        <end position="166"/>
    </location>
</feature>
<proteinExistence type="inferred from homology"/>
<reference evidence="5" key="1">
    <citation type="journal article" date="2019" name="Int. J. Syst. Evol. Microbiol.">
        <title>The Global Catalogue of Microorganisms (GCM) 10K type strain sequencing project: providing services to taxonomists for standard genome sequencing and annotation.</title>
        <authorList>
            <consortium name="The Broad Institute Genomics Platform"/>
            <consortium name="The Broad Institute Genome Sequencing Center for Infectious Disease"/>
            <person name="Wu L."/>
            <person name="Ma J."/>
        </authorList>
    </citation>
    <scope>NUCLEOTIDE SEQUENCE [LARGE SCALE GENOMIC DNA]</scope>
    <source>
        <strain evidence="5">JCM 18423</strain>
    </source>
</reference>
<evidence type="ECO:0000259" key="3">
    <source>
        <dbReference type="SMART" id="SM00903"/>
    </source>
</evidence>
<dbReference type="InterPro" id="IPR002563">
    <property type="entry name" value="Flavin_Rdtase-like_dom"/>
</dbReference>
<evidence type="ECO:0000313" key="5">
    <source>
        <dbReference type="Proteomes" id="UP001500227"/>
    </source>
</evidence>
<dbReference type="PANTHER" id="PTHR30466">
    <property type="entry name" value="FLAVIN REDUCTASE"/>
    <property type="match status" value="1"/>
</dbReference>
<evidence type="ECO:0000313" key="4">
    <source>
        <dbReference type="EMBL" id="GAA5089603.1"/>
    </source>
</evidence>
<dbReference type="SMART" id="SM00903">
    <property type="entry name" value="Flavin_Reduct"/>
    <property type="match status" value="1"/>
</dbReference>
<accession>A0ABP9M5I5</accession>
<evidence type="ECO:0000256" key="2">
    <source>
        <dbReference type="ARBA" id="ARBA00023002"/>
    </source>
</evidence>
<gene>
    <name evidence="4" type="ORF">GCM10023337_12740</name>
</gene>
<sequence length="176" mass="19530">MKDKDMTGDHHFDQAQLREAFGLFPSGVAAIAAQHDHAPHVIVASSFSVGVSLQPPLAAFFVQKHSSTWRFLQHAERLGVSILSYEHAQICRQLAGQDKNQRFEGVDYHITATGAIQLAKAPIWFECSIYDVHPAGDHLSVQLLIQKLNIQKDTTPLVYHQSRFFPLDATTTALSA</sequence>
<dbReference type="SUPFAM" id="SSF50475">
    <property type="entry name" value="FMN-binding split barrel"/>
    <property type="match status" value="1"/>
</dbReference>
<comment type="caution">
    <text evidence="4">The sequence shown here is derived from an EMBL/GenBank/DDBJ whole genome shotgun (WGS) entry which is preliminary data.</text>
</comment>
<dbReference type="InterPro" id="IPR012349">
    <property type="entry name" value="Split_barrel_FMN-bd"/>
</dbReference>
<dbReference type="Pfam" id="PF01613">
    <property type="entry name" value="Flavin_Reduct"/>
    <property type="match status" value="1"/>
</dbReference>